<feature type="transmembrane region" description="Helical" evidence="1">
    <location>
        <begin position="40"/>
        <end position="64"/>
    </location>
</feature>
<evidence type="ECO:0000256" key="1">
    <source>
        <dbReference type="SAM" id="Phobius"/>
    </source>
</evidence>
<dbReference type="Proteomes" id="UP000193450">
    <property type="component" value="Chromosome"/>
</dbReference>
<reference evidence="2 3" key="1">
    <citation type="submission" date="2016-11" db="EMBL/GenBank/DDBJ databases">
        <title>Trade-off between light-utilization and light-protection in marine flavobacteria.</title>
        <authorList>
            <person name="Kumagai Y."/>
        </authorList>
    </citation>
    <scope>NUCLEOTIDE SEQUENCE [LARGE SCALE GENOMIC DNA]</scope>
    <source>
        <strain evidence="2 3">NBRC 107125</strain>
    </source>
</reference>
<organism evidence="2 3">
    <name type="scientific">Oceanicoccus sagamiensis</name>
    <dbReference type="NCBI Taxonomy" id="716816"/>
    <lineage>
        <taxon>Bacteria</taxon>
        <taxon>Pseudomonadati</taxon>
        <taxon>Pseudomonadota</taxon>
        <taxon>Gammaproteobacteria</taxon>
        <taxon>Cellvibrionales</taxon>
        <taxon>Spongiibacteraceae</taxon>
        <taxon>Oceanicoccus</taxon>
    </lineage>
</organism>
<dbReference type="KEGG" id="osg:BST96_07275"/>
<protein>
    <submittedName>
        <fullName evidence="2">Uncharacterized protein</fullName>
    </submittedName>
</protein>
<keyword evidence="1" id="KW-1133">Transmembrane helix</keyword>
<keyword evidence="1" id="KW-0472">Membrane</keyword>
<accession>A0A1X9NIW9</accession>
<dbReference type="STRING" id="716816.BST96_07275"/>
<dbReference type="EMBL" id="CP019343">
    <property type="protein sequence ID" value="ARN73933.1"/>
    <property type="molecule type" value="Genomic_DNA"/>
</dbReference>
<sequence>MKISKQLVLANSVVLVLIFVVFFAWLLGESSKEFLSYLGAQSILALYAAMSLSSGYTLYILYLLFKGSPKGVNLVITWNVFLAMFILIPWLGGMLVNITIMIPIFRLILILKVF</sequence>
<name>A0A1X9NIW9_9GAMM</name>
<proteinExistence type="predicted"/>
<keyword evidence="1" id="KW-0812">Transmembrane</keyword>
<evidence type="ECO:0000313" key="2">
    <source>
        <dbReference type="EMBL" id="ARN73933.1"/>
    </source>
</evidence>
<evidence type="ECO:0000313" key="3">
    <source>
        <dbReference type="Proteomes" id="UP000193450"/>
    </source>
</evidence>
<dbReference type="RefSeq" id="WP_085758061.1">
    <property type="nucleotide sequence ID" value="NZ_CP019343.1"/>
</dbReference>
<keyword evidence="3" id="KW-1185">Reference proteome</keyword>
<dbReference type="AlphaFoldDB" id="A0A1X9NIW9"/>
<feature type="transmembrane region" description="Helical" evidence="1">
    <location>
        <begin position="7"/>
        <end position="28"/>
    </location>
</feature>
<gene>
    <name evidence="2" type="ORF">BST96_07275</name>
</gene>